<dbReference type="SUPFAM" id="SSF46785">
    <property type="entry name" value="Winged helix' DNA-binding domain"/>
    <property type="match status" value="1"/>
</dbReference>
<gene>
    <name evidence="6" type="ORF">KDW96_19670</name>
</gene>
<sequence>MRISLRQLQIFCAVARTGSTSAAAEQIALSQSATSAALNELEVMLATKLFDRVGRRLLLNDSGKLLLSQARQVLDGVERIEEYFRGETGTFKGTLTVGASSTIGNYVLPRYLAEFRNQFPEIRINVAISNSAAVAAMVANFEVDIGLIEGPCHQQDLDVTPWLSDELVVFCAAGHPLGMGKQASAEALQQADWLLREQGSGTREEVEHALLPHLHSLNARMELGSSEAIKRSVAAGLGISCLSRWVVADLLACGQVQELDSVLPPLSRRFYMLRHRDKFASPAFDRFWRHCQG</sequence>
<evidence type="ECO:0000256" key="1">
    <source>
        <dbReference type="ARBA" id="ARBA00009437"/>
    </source>
</evidence>
<proteinExistence type="inferred from homology"/>
<evidence type="ECO:0000256" key="3">
    <source>
        <dbReference type="ARBA" id="ARBA00023125"/>
    </source>
</evidence>
<dbReference type="InterPro" id="IPR000847">
    <property type="entry name" value="LysR_HTH_N"/>
</dbReference>
<dbReference type="PANTHER" id="PTHR30126">
    <property type="entry name" value="HTH-TYPE TRANSCRIPTIONAL REGULATOR"/>
    <property type="match status" value="1"/>
</dbReference>
<evidence type="ECO:0000259" key="5">
    <source>
        <dbReference type="PROSITE" id="PS50931"/>
    </source>
</evidence>
<name>A0ABY5H7G5_9PSED</name>
<evidence type="ECO:0000313" key="6">
    <source>
        <dbReference type="EMBL" id="UTW07354.1"/>
    </source>
</evidence>
<comment type="similarity">
    <text evidence="1">Belongs to the LysR transcriptional regulatory family.</text>
</comment>
<dbReference type="InterPro" id="IPR036388">
    <property type="entry name" value="WH-like_DNA-bd_sf"/>
</dbReference>
<keyword evidence="2" id="KW-0805">Transcription regulation</keyword>
<evidence type="ECO:0000313" key="7">
    <source>
        <dbReference type="Proteomes" id="UP001059672"/>
    </source>
</evidence>
<dbReference type="InterPro" id="IPR005119">
    <property type="entry name" value="LysR_subst-bd"/>
</dbReference>
<dbReference type="CDD" id="cd08420">
    <property type="entry name" value="PBP2_CysL_like"/>
    <property type="match status" value="1"/>
</dbReference>
<organism evidence="6 7">
    <name type="scientific">Pseudomonas benzenivorans</name>
    <dbReference type="NCBI Taxonomy" id="556533"/>
    <lineage>
        <taxon>Bacteria</taxon>
        <taxon>Pseudomonadati</taxon>
        <taxon>Pseudomonadota</taxon>
        <taxon>Gammaproteobacteria</taxon>
        <taxon>Pseudomonadales</taxon>
        <taxon>Pseudomonadaceae</taxon>
        <taxon>Pseudomonas</taxon>
    </lineage>
</organism>
<dbReference type="RefSeq" id="WP_255837926.1">
    <property type="nucleotide sequence ID" value="NZ_CP073346.1"/>
</dbReference>
<protein>
    <submittedName>
        <fullName evidence="6">LysR family transcriptional regulator</fullName>
    </submittedName>
</protein>
<accession>A0ABY5H7G5</accession>
<dbReference type="Proteomes" id="UP001059672">
    <property type="component" value="Chromosome"/>
</dbReference>
<keyword evidence="4" id="KW-0804">Transcription</keyword>
<feature type="domain" description="HTH lysR-type" evidence="5">
    <location>
        <begin position="3"/>
        <end position="60"/>
    </location>
</feature>
<keyword evidence="7" id="KW-1185">Reference proteome</keyword>
<dbReference type="InterPro" id="IPR036390">
    <property type="entry name" value="WH_DNA-bd_sf"/>
</dbReference>
<dbReference type="PROSITE" id="PS50931">
    <property type="entry name" value="HTH_LYSR"/>
    <property type="match status" value="1"/>
</dbReference>
<dbReference type="Gene3D" id="3.40.190.290">
    <property type="match status" value="1"/>
</dbReference>
<dbReference type="PANTHER" id="PTHR30126:SF94">
    <property type="entry name" value="LYSR FAMILY TRANSCRIPTIONAL REGULATOR"/>
    <property type="match status" value="1"/>
</dbReference>
<evidence type="ECO:0000256" key="2">
    <source>
        <dbReference type="ARBA" id="ARBA00023015"/>
    </source>
</evidence>
<dbReference type="Pfam" id="PF00126">
    <property type="entry name" value="HTH_1"/>
    <property type="match status" value="1"/>
</dbReference>
<dbReference type="NCBIfam" id="NF008095">
    <property type="entry name" value="PRK10837.1"/>
    <property type="match status" value="1"/>
</dbReference>
<dbReference type="SUPFAM" id="SSF53850">
    <property type="entry name" value="Periplasmic binding protein-like II"/>
    <property type="match status" value="1"/>
</dbReference>
<dbReference type="Pfam" id="PF03466">
    <property type="entry name" value="LysR_substrate"/>
    <property type="match status" value="1"/>
</dbReference>
<dbReference type="EMBL" id="CP073346">
    <property type="protein sequence ID" value="UTW07354.1"/>
    <property type="molecule type" value="Genomic_DNA"/>
</dbReference>
<dbReference type="Gene3D" id="1.10.10.10">
    <property type="entry name" value="Winged helix-like DNA-binding domain superfamily/Winged helix DNA-binding domain"/>
    <property type="match status" value="1"/>
</dbReference>
<keyword evidence="3" id="KW-0238">DNA-binding</keyword>
<reference evidence="6" key="1">
    <citation type="submission" date="2021-04" db="EMBL/GenBank/DDBJ databases">
        <title>Oceanospirillales bacteria with DddD are important DMSP degraders in coastal seawater.</title>
        <authorList>
            <person name="Liu J."/>
        </authorList>
    </citation>
    <scope>NUCLEOTIDE SEQUENCE</scope>
    <source>
        <strain evidence="6">D13-4</strain>
    </source>
</reference>
<evidence type="ECO:0000256" key="4">
    <source>
        <dbReference type="ARBA" id="ARBA00023163"/>
    </source>
</evidence>